<protein>
    <submittedName>
        <fullName evidence="1">Uncharacterized protein</fullName>
    </submittedName>
</protein>
<reference evidence="1 2" key="1">
    <citation type="submission" date="2021-03" db="EMBL/GenBank/DDBJ databases">
        <title>novel species isolated from a fishpond in China.</title>
        <authorList>
            <person name="Lu H."/>
            <person name="Cai Z."/>
        </authorList>
    </citation>
    <scope>NUCLEOTIDE SEQUENCE [LARGE SCALE GENOMIC DNA]</scope>
    <source>
        <strain evidence="1 2">H41</strain>
    </source>
</reference>
<evidence type="ECO:0000313" key="2">
    <source>
        <dbReference type="Proteomes" id="UP000664317"/>
    </source>
</evidence>
<organism evidence="1 2">
    <name type="scientific">Algoriphagus oliviformis</name>
    <dbReference type="NCBI Taxonomy" id="2811231"/>
    <lineage>
        <taxon>Bacteria</taxon>
        <taxon>Pseudomonadati</taxon>
        <taxon>Bacteroidota</taxon>
        <taxon>Cytophagia</taxon>
        <taxon>Cytophagales</taxon>
        <taxon>Cyclobacteriaceae</taxon>
        <taxon>Algoriphagus</taxon>
    </lineage>
</organism>
<evidence type="ECO:0000313" key="1">
    <source>
        <dbReference type="EMBL" id="MBN7813410.1"/>
    </source>
</evidence>
<dbReference type="Proteomes" id="UP000664317">
    <property type="component" value="Unassembled WGS sequence"/>
</dbReference>
<dbReference type="RefSeq" id="WP_206580185.1">
    <property type="nucleotide sequence ID" value="NZ_JAFKCT010000013.1"/>
</dbReference>
<comment type="caution">
    <text evidence="1">The sequence shown here is derived from an EMBL/GenBank/DDBJ whole genome shotgun (WGS) entry which is preliminary data.</text>
</comment>
<sequence length="134" mass="15428">MKTLQEVQLKVDFITMDQMFAIAEKNESIVFNLSEIASKRKEVYFERLAGQDQSHLISAFGRWIVVFDLVEETGGKEKSPMQFIDLNADPLLVRGFMEESKDVFEDIMAALEEYKKAYKPSVHNFVRLVGRISS</sequence>
<dbReference type="EMBL" id="JAFKCT010000013">
    <property type="protein sequence ID" value="MBN7813410.1"/>
    <property type="molecule type" value="Genomic_DNA"/>
</dbReference>
<accession>A0ABS3C8H1</accession>
<name>A0ABS3C8H1_9BACT</name>
<gene>
    <name evidence="1" type="ORF">J0A68_20815</name>
</gene>
<keyword evidence="2" id="KW-1185">Reference proteome</keyword>
<proteinExistence type="predicted"/>